<evidence type="ECO:0000256" key="4">
    <source>
        <dbReference type="ARBA" id="ARBA00023163"/>
    </source>
</evidence>
<keyword evidence="2" id="KW-0805">Transcription regulation</keyword>
<reference evidence="6" key="2">
    <citation type="submission" date="2023-01" db="EMBL/GenBank/DDBJ databases">
        <title>Draft genome sequence of Algimonas ampicilliniresistens strain NBRC 108219.</title>
        <authorList>
            <person name="Sun Q."/>
            <person name="Mori K."/>
        </authorList>
    </citation>
    <scope>NUCLEOTIDE SEQUENCE</scope>
    <source>
        <strain evidence="6">NBRC 108219</strain>
    </source>
</reference>
<dbReference type="PRINTS" id="PR00039">
    <property type="entry name" value="HTHLYSR"/>
</dbReference>
<protein>
    <submittedName>
        <fullName evidence="6">DNA-binding transcriptional activator GcvA</fullName>
    </submittedName>
</protein>
<dbReference type="InterPro" id="IPR000847">
    <property type="entry name" value="LysR_HTH_N"/>
</dbReference>
<dbReference type="PANTHER" id="PTHR30537:SF26">
    <property type="entry name" value="GLYCINE CLEAVAGE SYSTEM TRANSCRIPTIONAL ACTIVATOR"/>
    <property type="match status" value="1"/>
</dbReference>
<dbReference type="RefSeq" id="WP_284391870.1">
    <property type="nucleotide sequence ID" value="NZ_BSNK01000002.1"/>
</dbReference>
<dbReference type="Pfam" id="PF03466">
    <property type="entry name" value="LysR_substrate"/>
    <property type="match status" value="1"/>
</dbReference>
<evidence type="ECO:0000256" key="2">
    <source>
        <dbReference type="ARBA" id="ARBA00023015"/>
    </source>
</evidence>
<dbReference type="InterPro" id="IPR036388">
    <property type="entry name" value="WH-like_DNA-bd_sf"/>
</dbReference>
<dbReference type="EMBL" id="BSNK01000002">
    <property type="protein sequence ID" value="GLQ24900.1"/>
    <property type="molecule type" value="Genomic_DNA"/>
</dbReference>
<dbReference type="Pfam" id="PF00126">
    <property type="entry name" value="HTH_1"/>
    <property type="match status" value="1"/>
</dbReference>
<dbReference type="InterPro" id="IPR058163">
    <property type="entry name" value="LysR-type_TF_proteobact-type"/>
</dbReference>
<dbReference type="SUPFAM" id="SSF53850">
    <property type="entry name" value="Periplasmic binding protein-like II"/>
    <property type="match status" value="1"/>
</dbReference>
<accession>A0ABQ5VBS5</accession>
<dbReference type="GO" id="GO:0003677">
    <property type="term" value="F:DNA binding"/>
    <property type="evidence" value="ECO:0007669"/>
    <property type="project" value="UniProtKB-KW"/>
</dbReference>
<keyword evidence="4" id="KW-0804">Transcription</keyword>
<evidence type="ECO:0000313" key="7">
    <source>
        <dbReference type="Proteomes" id="UP001161391"/>
    </source>
</evidence>
<sequence length="296" mass="33298">MSKPLPPLNSIRAFEVAARHTSFSRAAEEIGVTPGAISKQILALEDYIGVKLFERLPGGLTLTPAGYTVRSSVEPAFDLLSSAFTRYSRRSPRSNICRISTMASFAAQFFVPRLDKFKDEVPDIELEILTSQRLVDFSREEVDLTVRYGHGIWDDVVSTQLVKGQLVPVCSPVLLADIDESDRDDFIRNTRRIQIHSSDEWRAWSQLTQLDLTDSRRPFIIEDTLVAVEATLSGQGIALLPEVIARHNIENGNLTTFSDQRLPWNKTYFITHTPNANRNPVIRDVIAWITKEVATS</sequence>
<comment type="similarity">
    <text evidence="1">Belongs to the LysR transcriptional regulatory family.</text>
</comment>
<dbReference type="Gene3D" id="3.40.190.10">
    <property type="entry name" value="Periplasmic binding protein-like II"/>
    <property type="match status" value="2"/>
</dbReference>
<evidence type="ECO:0000256" key="1">
    <source>
        <dbReference type="ARBA" id="ARBA00009437"/>
    </source>
</evidence>
<evidence type="ECO:0000313" key="6">
    <source>
        <dbReference type="EMBL" id="GLQ24900.1"/>
    </source>
</evidence>
<reference evidence="6" key="1">
    <citation type="journal article" date="2014" name="Int. J. Syst. Evol. Microbiol.">
        <title>Complete genome of a new Firmicutes species belonging to the dominant human colonic microbiota ('Ruminococcus bicirculans') reveals two chromosomes and a selective capacity to utilize plant glucans.</title>
        <authorList>
            <consortium name="NISC Comparative Sequencing Program"/>
            <person name="Wegmann U."/>
            <person name="Louis P."/>
            <person name="Goesmann A."/>
            <person name="Henrissat B."/>
            <person name="Duncan S.H."/>
            <person name="Flint H.J."/>
        </authorList>
    </citation>
    <scope>NUCLEOTIDE SEQUENCE</scope>
    <source>
        <strain evidence="6">NBRC 108219</strain>
    </source>
</reference>
<dbReference type="InterPro" id="IPR005119">
    <property type="entry name" value="LysR_subst-bd"/>
</dbReference>
<dbReference type="PANTHER" id="PTHR30537">
    <property type="entry name" value="HTH-TYPE TRANSCRIPTIONAL REGULATOR"/>
    <property type="match status" value="1"/>
</dbReference>
<gene>
    <name evidence="6" type="ORF">GCM10007853_27740</name>
</gene>
<dbReference type="PROSITE" id="PS50931">
    <property type="entry name" value="HTH_LYSR"/>
    <property type="match status" value="1"/>
</dbReference>
<evidence type="ECO:0000256" key="3">
    <source>
        <dbReference type="ARBA" id="ARBA00023125"/>
    </source>
</evidence>
<comment type="caution">
    <text evidence="6">The sequence shown here is derived from an EMBL/GenBank/DDBJ whole genome shotgun (WGS) entry which is preliminary data.</text>
</comment>
<dbReference type="Gene3D" id="1.10.10.10">
    <property type="entry name" value="Winged helix-like DNA-binding domain superfamily/Winged helix DNA-binding domain"/>
    <property type="match status" value="1"/>
</dbReference>
<organism evidence="6 7">
    <name type="scientific">Algimonas ampicilliniresistens</name>
    <dbReference type="NCBI Taxonomy" id="1298735"/>
    <lineage>
        <taxon>Bacteria</taxon>
        <taxon>Pseudomonadati</taxon>
        <taxon>Pseudomonadota</taxon>
        <taxon>Alphaproteobacteria</taxon>
        <taxon>Maricaulales</taxon>
        <taxon>Robiginitomaculaceae</taxon>
        <taxon>Algimonas</taxon>
    </lineage>
</organism>
<feature type="domain" description="HTH lysR-type" evidence="5">
    <location>
        <begin position="6"/>
        <end position="63"/>
    </location>
</feature>
<evidence type="ECO:0000259" key="5">
    <source>
        <dbReference type="PROSITE" id="PS50931"/>
    </source>
</evidence>
<dbReference type="InterPro" id="IPR036390">
    <property type="entry name" value="WH_DNA-bd_sf"/>
</dbReference>
<proteinExistence type="inferred from homology"/>
<dbReference type="SUPFAM" id="SSF46785">
    <property type="entry name" value="Winged helix' DNA-binding domain"/>
    <property type="match status" value="1"/>
</dbReference>
<dbReference type="Proteomes" id="UP001161391">
    <property type="component" value="Unassembled WGS sequence"/>
</dbReference>
<keyword evidence="3 6" id="KW-0238">DNA-binding</keyword>
<name>A0ABQ5VBS5_9PROT</name>
<keyword evidence="7" id="KW-1185">Reference proteome</keyword>